<protein>
    <recommendedName>
        <fullName evidence="2">nitrile hydratase</fullName>
        <ecNumber evidence="2">4.2.1.84</ecNumber>
    </recommendedName>
</protein>
<dbReference type="Pfam" id="PF02979">
    <property type="entry name" value="NHase_alpha"/>
    <property type="match status" value="1"/>
</dbReference>
<dbReference type="EMBL" id="FNMZ01000002">
    <property type="protein sequence ID" value="SDW84644.1"/>
    <property type="molecule type" value="Genomic_DNA"/>
</dbReference>
<dbReference type="AlphaFoldDB" id="A0A1H2WWK3"/>
<evidence type="ECO:0000256" key="7">
    <source>
        <dbReference type="SAM" id="MobiDB-lite"/>
    </source>
</evidence>
<dbReference type="STRING" id="356660.SAMN05444336_102513"/>
<feature type="binding site" evidence="6">
    <location>
        <position position="129"/>
    </location>
    <ligand>
        <name>Fe(3+)</name>
        <dbReference type="ChEBI" id="CHEBI:29034"/>
    </ligand>
</feature>
<dbReference type="EC" id="4.2.1.84" evidence="2"/>
<feature type="binding site" evidence="6">
    <location>
        <position position="131"/>
    </location>
    <ligand>
        <name>Fe(3+)</name>
        <dbReference type="ChEBI" id="CHEBI:29034"/>
    </ligand>
</feature>
<feature type="region of interest" description="Disordered" evidence="7">
    <location>
        <begin position="1"/>
        <end position="31"/>
    </location>
</feature>
<dbReference type="InterPro" id="IPR023900">
    <property type="entry name" value="CN_Hdrtase_asu/SCN_Hdrlase_gsu"/>
</dbReference>
<dbReference type="SUPFAM" id="SSF56209">
    <property type="entry name" value="Nitrile hydratase alpha chain"/>
    <property type="match status" value="1"/>
</dbReference>
<feature type="compositionally biased region" description="Basic and acidic residues" evidence="7">
    <location>
        <begin position="1"/>
        <end position="15"/>
    </location>
</feature>
<keyword evidence="3 6" id="KW-0479">Metal-binding</keyword>
<dbReference type="RefSeq" id="WP_092680743.1">
    <property type="nucleotide sequence ID" value="NZ_FNMZ01000002.1"/>
</dbReference>
<dbReference type="OrthoDB" id="528553at2"/>
<dbReference type="Gene3D" id="3.90.330.10">
    <property type="entry name" value="Nitrile hydratase alpha /Thiocyanate hydrolase gamma"/>
    <property type="match status" value="1"/>
</dbReference>
<proteinExistence type="inferred from homology"/>
<organism evidence="9 10">
    <name type="scientific">Albimonas donghaensis</name>
    <dbReference type="NCBI Taxonomy" id="356660"/>
    <lineage>
        <taxon>Bacteria</taxon>
        <taxon>Pseudomonadati</taxon>
        <taxon>Pseudomonadota</taxon>
        <taxon>Alphaproteobacteria</taxon>
        <taxon>Rhodobacterales</taxon>
        <taxon>Paracoccaceae</taxon>
        <taxon>Albimonas</taxon>
    </lineage>
</organism>
<accession>A0A1H2WWK3</accession>
<evidence type="ECO:0000256" key="4">
    <source>
        <dbReference type="ARBA" id="ARBA00023239"/>
    </source>
</evidence>
<evidence type="ECO:0000259" key="8">
    <source>
        <dbReference type="Pfam" id="PF02979"/>
    </source>
</evidence>
<feature type="domain" description="Nitrile hydratase alpha/Thiocyanate hydrolase gamma" evidence="8">
    <location>
        <begin position="38"/>
        <end position="216"/>
    </location>
</feature>
<dbReference type="PIRSF" id="PIRSF001426">
    <property type="entry name" value="NHase_alpha"/>
    <property type="match status" value="1"/>
</dbReference>
<evidence type="ECO:0000256" key="1">
    <source>
        <dbReference type="ARBA" id="ARBA00009363"/>
    </source>
</evidence>
<comment type="similarity">
    <text evidence="1">Belongs to the nitrile hydratase subunit alpha family.</text>
</comment>
<evidence type="ECO:0000313" key="9">
    <source>
        <dbReference type="EMBL" id="SDW84644.1"/>
    </source>
</evidence>
<keyword evidence="10" id="KW-1185">Reference proteome</keyword>
<evidence type="ECO:0000256" key="2">
    <source>
        <dbReference type="ARBA" id="ARBA00013079"/>
    </source>
</evidence>
<sequence>MPHDHHDHDHGHDHAPGALSPSGHPYRADQDGPLTRAQALEIAVRELMIEKGLVTADEIAAAIARMQARTPAMGAAVVARAWTDPDYKARLIADGRAAAQELGADIEAMHLLVVENDAQTHNVVVCTLCSCYPRFLLGPPPDWYKQRAYRSRVVIEPRRVLGEFGLDLAEDVTVRVHDSTADMRYLVLPARPEGTEGWSEEALAALVTRDCMIGVAVPRLPDPAPVAAAE</sequence>
<dbReference type="GO" id="GO:0046914">
    <property type="term" value="F:transition metal ion binding"/>
    <property type="evidence" value="ECO:0007669"/>
    <property type="project" value="InterPro"/>
</dbReference>
<feature type="binding site" evidence="6">
    <location>
        <position position="130"/>
    </location>
    <ligand>
        <name>Fe(3+)</name>
        <dbReference type="ChEBI" id="CHEBI:29034"/>
    </ligand>
</feature>
<feature type="binding site" evidence="6">
    <location>
        <position position="126"/>
    </location>
    <ligand>
        <name>Fe(3+)</name>
        <dbReference type="ChEBI" id="CHEBI:29034"/>
    </ligand>
</feature>
<comment type="catalytic activity">
    <reaction evidence="5">
        <text>an aliphatic primary amide = an aliphatic nitrile + H2O</text>
        <dbReference type="Rhea" id="RHEA:12673"/>
        <dbReference type="ChEBI" id="CHEBI:15377"/>
        <dbReference type="ChEBI" id="CHEBI:65285"/>
        <dbReference type="ChEBI" id="CHEBI:80291"/>
        <dbReference type="EC" id="4.2.1.84"/>
    </reaction>
</comment>
<keyword evidence="6" id="KW-0408">Iron</keyword>
<dbReference type="InterPro" id="IPR036648">
    <property type="entry name" value="CN_Hdrase_a/SCN_Hdrase_g_sf"/>
</dbReference>
<dbReference type="NCBIfam" id="TIGR01323">
    <property type="entry name" value="nitrile_alph"/>
    <property type="match status" value="1"/>
</dbReference>
<dbReference type="Proteomes" id="UP000199118">
    <property type="component" value="Unassembled WGS sequence"/>
</dbReference>
<evidence type="ECO:0000256" key="3">
    <source>
        <dbReference type="ARBA" id="ARBA00022723"/>
    </source>
</evidence>
<reference evidence="9 10" key="1">
    <citation type="submission" date="2016-10" db="EMBL/GenBank/DDBJ databases">
        <authorList>
            <person name="de Groot N.N."/>
        </authorList>
    </citation>
    <scope>NUCLEOTIDE SEQUENCE [LARGE SCALE GENOMIC DNA]</scope>
    <source>
        <strain evidence="9 10">DSM 17890</strain>
    </source>
</reference>
<evidence type="ECO:0000313" key="10">
    <source>
        <dbReference type="Proteomes" id="UP000199118"/>
    </source>
</evidence>
<dbReference type="InterPro" id="IPR004232">
    <property type="entry name" value="CN_Hdrtase_a/SCN_Hdrlase_g"/>
</dbReference>
<dbReference type="InterPro" id="IPR018141">
    <property type="entry name" value="Nitrile_hydratase_asu"/>
</dbReference>
<evidence type="ECO:0000256" key="5">
    <source>
        <dbReference type="ARBA" id="ARBA00044877"/>
    </source>
</evidence>
<keyword evidence="4" id="KW-0456">Lyase</keyword>
<evidence type="ECO:0000256" key="6">
    <source>
        <dbReference type="PIRSR" id="PIRSR001426-1"/>
    </source>
</evidence>
<name>A0A1H2WWK3_9RHOB</name>
<gene>
    <name evidence="9" type="ORF">SAMN05444336_102513</name>
</gene>
<dbReference type="GO" id="GO:0018822">
    <property type="term" value="F:nitrile hydratase activity"/>
    <property type="evidence" value="ECO:0007669"/>
    <property type="project" value="UniProtKB-EC"/>
</dbReference>